<proteinExistence type="predicted"/>
<name>A0AB73IEV1_9BURK</name>
<reference evidence="1" key="1">
    <citation type="submission" date="2023-07" db="EMBL/GenBank/DDBJ databases">
        <title>Sorghum-associated microbial communities from plants grown in Nebraska, USA.</title>
        <authorList>
            <person name="Schachtman D."/>
        </authorList>
    </citation>
    <scope>NUCLEOTIDE SEQUENCE</scope>
    <source>
        <strain evidence="1">DS1061</strain>
    </source>
</reference>
<gene>
    <name evidence="1" type="ORF">J2793_003800</name>
</gene>
<evidence type="ECO:0000313" key="2">
    <source>
        <dbReference type="Proteomes" id="UP001229486"/>
    </source>
</evidence>
<accession>A0AB73IEV1</accession>
<dbReference type="Proteomes" id="UP001229486">
    <property type="component" value="Unassembled WGS sequence"/>
</dbReference>
<evidence type="ECO:0000313" key="1">
    <source>
        <dbReference type="EMBL" id="MDP9648354.1"/>
    </source>
</evidence>
<sequence>MMRPNETGNAQTLRNVSADLSGIAALKTQFNTQLKTQLKRPTCPTDKHSAAP</sequence>
<dbReference type="AlphaFoldDB" id="A0AB73IEV1"/>
<organism evidence="1 2">
    <name type="scientific">Paraburkholderia caledonica</name>
    <dbReference type="NCBI Taxonomy" id="134536"/>
    <lineage>
        <taxon>Bacteria</taxon>
        <taxon>Pseudomonadati</taxon>
        <taxon>Pseudomonadota</taxon>
        <taxon>Betaproteobacteria</taxon>
        <taxon>Burkholderiales</taxon>
        <taxon>Burkholderiaceae</taxon>
        <taxon>Paraburkholderia</taxon>
    </lineage>
</organism>
<dbReference type="EMBL" id="JAURTK010000004">
    <property type="protein sequence ID" value="MDP9648354.1"/>
    <property type="molecule type" value="Genomic_DNA"/>
</dbReference>
<comment type="caution">
    <text evidence="1">The sequence shown here is derived from an EMBL/GenBank/DDBJ whole genome shotgun (WGS) entry which is preliminary data.</text>
</comment>
<protein>
    <submittedName>
        <fullName evidence="1">Uncharacterized protein</fullName>
    </submittedName>
</protein>